<dbReference type="Gene3D" id="2.20.100.10">
    <property type="entry name" value="Thrombospondin type-1 (TSP1) repeat"/>
    <property type="match status" value="8"/>
</dbReference>
<name>A0A671W3L9_SPAAU</name>
<dbReference type="FunFam" id="2.20.100.10:FF:000007">
    <property type="entry name" value="Thrombospondin 1"/>
    <property type="match status" value="1"/>
</dbReference>
<sequence>MCCCGSCLTATVSPPDLDFNELSPGKQPPPLEKESQTASCFLTAIVNQKERETDSELQFLSSVLLRCSRMGVLMVQRVLLAVALLLIFALTLFVGLWFGLTADDATPPAECVRCFVRFNPTLGQCDEELGEVDEDDCCQNPQYGYQAADGVCHSCGPPLWSPWSPWSQCNVLCGDGVMQRTRKCYGAGECENATDALQIQPCSGSCCDGCVRCFAQFNPTLGQCDEELGEVDEDDCCQNPQYGYQAADGVCRSCGPPLWSPWSPWSQCNVLCGDGVMQRTRKCYGAGECENAADALQIQPCSGSCCDAQGWGLWLAWSSCSVTCGGGGVRRRERVCSGPPECRSACSGPSEETETCPTHSTCPVHGVWSSWSCWSQCSGSCINDQSDDVIVPSRKRHRSCSKPAPSSDTVPPGNRCPGDDVQVQDCSELPNCPGETMSKSGWSSWGECSSSCIPQGHTPVRTRYGSCSNPAPSSSPPGRHCEGVDRQTETCDHLPHCPVDGVWGSWSSFSSCPVTCGVGLQESIRLCDSPAPKHGGRSCTGERRQTNICTTNVHCPVDGMWSQWSEWNPCTHPYSGKSINCQQIGGKQTRERECLHRAHNGSICSGDALTESRVCYDVNRCYVKGTWEGWESWSLCSPTCGEKSRRFRRRYCKPDYSSYRSTIRGFPAAFFGTPQADCGLPPDGGKKVEVQPCVNAPSCP</sequence>
<dbReference type="Proteomes" id="UP000472265">
    <property type="component" value="Chromosome 23"/>
</dbReference>
<keyword evidence="3" id="KW-0732">Signal</keyword>
<dbReference type="InterPro" id="IPR000884">
    <property type="entry name" value="TSP1_rpt"/>
</dbReference>
<dbReference type="PRINTS" id="PR01705">
    <property type="entry name" value="TSP1REPEAT"/>
</dbReference>
<dbReference type="InterPro" id="IPR052065">
    <property type="entry name" value="Compl_asym_regulator"/>
</dbReference>
<keyword evidence="2" id="KW-0964">Secreted</keyword>
<evidence type="ECO:0000256" key="5">
    <source>
        <dbReference type="ARBA" id="ARBA00023157"/>
    </source>
</evidence>
<dbReference type="Pfam" id="PF22195">
    <property type="entry name" value="TSP1_CFP_C"/>
    <property type="match status" value="1"/>
</dbReference>
<dbReference type="PROSITE" id="PS50092">
    <property type="entry name" value="TSP1"/>
    <property type="match status" value="8"/>
</dbReference>
<keyword evidence="4" id="KW-0677">Repeat</keyword>
<dbReference type="Pfam" id="PF18487">
    <property type="entry name" value="TSR"/>
    <property type="match status" value="2"/>
</dbReference>
<evidence type="ECO:0000256" key="4">
    <source>
        <dbReference type="ARBA" id="ARBA00022737"/>
    </source>
</evidence>
<evidence type="ECO:0000256" key="6">
    <source>
        <dbReference type="SAM" id="MobiDB-lite"/>
    </source>
</evidence>
<dbReference type="PANTHER" id="PTHR22906">
    <property type="entry name" value="PROPERDIN"/>
    <property type="match status" value="1"/>
</dbReference>
<protein>
    <submittedName>
        <fullName evidence="8">Properdin-like</fullName>
    </submittedName>
</protein>
<dbReference type="InterPro" id="IPR049536">
    <property type="entry name" value="CFP_TSR-0"/>
</dbReference>
<evidence type="ECO:0000313" key="8">
    <source>
        <dbReference type="Ensembl" id="ENSSAUP00010033435.1"/>
    </source>
</evidence>
<dbReference type="SUPFAM" id="SSF82895">
    <property type="entry name" value="TSP-1 type 1 repeat"/>
    <property type="match status" value="8"/>
</dbReference>
<keyword evidence="7" id="KW-1133">Transmembrane helix</keyword>
<keyword evidence="5" id="KW-1015">Disulfide bond</keyword>
<feature type="transmembrane region" description="Helical" evidence="7">
    <location>
        <begin position="78"/>
        <end position="100"/>
    </location>
</feature>
<keyword evidence="7" id="KW-0472">Membrane</keyword>
<accession>A0A671W3L9</accession>
<evidence type="ECO:0000256" key="3">
    <source>
        <dbReference type="ARBA" id="ARBA00022729"/>
    </source>
</evidence>
<dbReference type="Pfam" id="PF00090">
    <property type="entry name" value="TSP_1"/>
    <property type="match status" value="5"/>
</dbReference>
<dbReference type="Ensembl" id="ENSSAUT00010035225.1">
    <property type="protein sequence ID" value="ENSSAUP00010033427.1"/>
    <property type="gene ID" value="ENSSAUG00010014192.1"/>
</dbReference>
<evidence type="ECO:0000313" key="9">
    <source>
        <dbReference type="Proteomes" id="UP000472265"/>
    </source>
</evidence>
<evidence type="ECO:0000256" key="7">
    <source>
        <dbReference type="SAM" id="Phobius"/>
    </source>
</evidence>
<dbReference type="Ensembl" id="ENSSAUT00010035233.1">
    <property type="protein sequence ID" value="ENSSAUP00010033435.1"/>
    <property type="gene ID" value="ENSSAUG00010014192.1"/>
</dbReference>
<dbReference type="AlphaFoldDB" id="A0A671W3L9"/>
<dbReference type="InterPro" id="IPR054019">
    <property type="entry name" value="CFP_TSR_C"/>
</dbReference>
<feature type="region of interest" description="Disordered" evidence="6">
    <location>
        <begin position="396"/>
        <end position="415"/>
    </location>
</feature>
<keyword evidence="7" id="KW-0812">Transmembrane</keyword>
<dbReference type="GeneTree" id="ENSGT00440000038972"/>
<evidence type="ECO:0000256" key="1">
    <source>
        <dbReference type="ARBA" id="ARBA00004613"/>
    </source>
</evidence>
<organism evidence="8 9">
    <name type="scientific">Sparus aurata</name>
    <name type="common">Gilthead sea bream</name>
    <dbReference type="NCBI Taxonomy" id="8175"/>
    <lineage>
        <taxon>Eukaryota</taxon>
        <taxon>Metazoa</taxon>
        <taxon>Chordata</taxon>
        <taxon>Craniata</taxon>
        <taxon>Vertebrata</taxon>
        <taxon>Euteleostomi</taxon>
        <taxon>Actinopterygii</taxon>
        <taxon>Neopterygii</taxon>
        <taxon>Teleostei</taxon>
        <taxon>Neoteleostei</taxon>
        <taxon>Acanthomorphata</taxon>
        <taxon>Eupercaria</taxon>
        <taxon>Spariformes</taxon>
        <taxon>Sparidae</taxon>
        <taxon>Sparus</taxon>
    </lineage>
</organism>
<dbReference type="SMART" id="SM00209">
    <property type="entry name" value="TSP1"/>
    <property type="match status" value="8"/>
</dbReference>
<gene>
    <name evidence="8" type="primary">LOC115576203</name>
</gene>
<evidence type="ECO:0000256" key="2">
    <source>
        <dbReference type="ARBA" id="ARBA00022525"/>
    </source>
</evidence>
<dbReference type="PANTHER" id="PTHR22906:SF43">
    <property type="entry name" value="PROPERDIN"/>
    <property type="match status" value="1"/>
</dbReference>
<dbReference type="InterPro" id="IPR036383">
    <property type="entry name" value="TSP1_rpt_sf"/>
</dbReference>
<reference evidence="8" key="2">
    <citation type="submission" date="2025-05" db="UniProtKB">
        <authorList>
            <consortium name="Ensembl"/>
        </authorList>
    </citation>
    <scope>IDENTIFICATION</scope>
</reference>
<comment type="subcellular location">
    <subcellularLocation>
        <location evidence="1">Secreted</location>
    </subcellularLocation>
</comment>
<keyword evidence="9" id="KW-1185">Reference proteome</keyword>
<proteinExistence type="predicted"/>
<reference evidence="8" key="1">
    <citation type="submission" date="2021-04" db="EMBL/GenBank/DDBJ databases">
        <authorList>
            <consortium name="Wellcome Sanger Institute Data Sharing"/>
        </authorList>
    </citation>
    <scope>NUCLEOTIDE SEQUENCE [LARGE SCALE GENOMIC DNA]</scope>
</reference>